<keyword evidence="3" id="KW-1185">Reference proteome</keyword>
<dbReference type="AlphaFoldDB" id="A0A7I9ZHT3"/>
<accession>A0A7I9ZHT3</accession>
<keyword evidence="1" id="KW-0472">Membrane</keyword>
<keyword evidence="1" id="KW-0812">Transmembrane</keyword>
<feature type="transmembrane region" description="Helical" evidence="1">
    <location>
        <begin position="76"/>
        <end position="97"/>
    </location>
</feature>
<dbReference type="EMBL" id="BLLB01000002">
    <property type="protein sequence ID" value="GFH00592.1"/>
    <property type="molecule type" value="Genomic_DNA"/>
</dbReference>
<evidence type="ECO:0000313" key="2">
    <source>
        <dbReference type="EMBL" id="GFH00592.1"/>
    </source>
</evidence>
<dbReference type="Proteomes" id="UP000465304">
    <property type="component" value="Unassembled WGS sequence"/>
</dbReference>
<gene>
    <name evidence="2" type="ORF">MHIP_10750</name>
</gene>
<reference evidence="2 3" key="1">
    <citation type="journal article" date="2019" name="Emerg. Microbes Infect.">
        <title>Comprehensive subspecies identification of 175 nontuberculous mycobacteria species based on 7547 genomic profiles.</title>
        <authorList>
            <person name="Matsumoto Y."/>
            <person name="Kinjo T."/>
            <person name="Motooka D."/>
            <person name="Nabeya D."/>
            <person name="Jung N."/>
            <person name="Uechi K."/>
            <person name="Horii T."/>
            <person name="Iida T."/>
            <person name="Fujita J."/>
            <person name="Nakamura S."/>
        </authorList>
    </citation>
    <scope>NUCLEOTIDE SEQUENCE [LARGE SCALE GENOMIC DNA]</scope>
    <source>
        <strain evidence="2 3">JCM 30996</strain>
    </source>
</reference>
<proteinExistence type="predicted"/>
<sequence length="99" mass="10307">MIRCSGGNDKTHRFGPQPHWGVPILLSAALLLLLPTKMAFEGSGARLLGFTVIPVVIVELVLVLGSVWLARRSSSWTTGAAVAGAVAAVFILLASAVTI</sequence>
<keyword evidence="1" id="KW-1133">Transmembrane helix</keyword>
<comment type="caution">
    <text evidence="2">The sequence shown here is derived from an EMBL/GenBank/DDBJ whole genome shotgun (WGS) entry which is preliminary data.</text>
</comment>
<feature type="transmembrane region" description="Helical" evidence="1">
    <location>
        <begin position="20"/>
        <end position="40"/>
    </location>
</feature>
<protein>
    <submittedName>
        <fullName evidence="2">Uncharacterized protein</fullName>
    </submittedName>
</protein>
<organism evidence="2 3">
    <name type="scientific">Mycolicibacterium hippocampi</name>
    <dbReference type="NCBI Taxonomy" id="659824"/>
    <lineage>
        <taxon>Bacteria</taxon>
        <taxon>Bacillati</taxon>
        <taxon>Actinomycetota</taxon>
        <taxon>Actinomycetes</taxon>
        <taxon>Mycobacteriales</taxon>
        <taxon>Mycobacteriaceae</taxon>
        <taxon>Mycolicibacterium</taxon>
    </lineage>
</organism>
<feature type="transmembrane region" description="Helical" evidence="1">
    <location>
        <begin position="47"/>
        <end position="70"/>
    </location>
</feature>
<evidence type="ECO:0000256" key="1">
    <source>
        <dbReference type="SAM" id="Phobius"/>
    </source>
</evidence>
<evidence type="ECO:0000313" key="3">
    <source>
        <dbReference type="Proteomes" id="UP000465304"/>
    </source>
</evidence>
<name>A0A7I9ZHT3_9MYCO</name>